<evidence type="ECO:0000259" key="1">
    <source>
        <dbReference type="Pfam" id="PF00144"/>
    </source>
</evidence>
<feature type="non-terminal residue" evidence="2">
    <location>
        <position position="1"/>
    </location>
</feature>
<dbReference type="SUPFAM" id="SSF56601">
    <property type="entry name" value="beta-lactamase/transpeptidase-like"/>
    <property type="match status" value="1"/>
</dbReference>
<dbReference type="Pfam" id="PF00144">
    <property type="entry name" value="Beta-lactamase"/>
    <property type="match status" value="1"/>
</dbReference>
<feature type="non-terminal residue" evidence="2">
    <location>
        <position position="222"/>
    </location>
</feature>
<sequence>AVVKDDEVIYAKGFGYRNMDKKLAMTADSLLAIGSASKAFTTFAMGILVDEGKLNWDKPVRNYIPWFRLYDPFASERLTPRDLVTHRSGLPRHDLSWYNNFKASRKEFVMRLAHLKPTADLREKFQYNNLMLLTAGYLVEVITDKKWETAIRSYVFEPLGMKRTNFSVEDSQRDMDFAIPYREKDGKIEQIPFRNITNIGPAGSINSSVNEMSHWLLAHLNQ</sequence>
<dbReference type="InterPro" id="IPR012338">
    <property type="entry name" value="Beta-lactam/transpept-like"/>
</dbReference>
<dbReference type="InterPro" id="IPR050491">
    <property type="entry name" value="AmpC-like"/>
</dbReference>
<dbReference type="InterPro" id="IPR001466">
    <property type="entry name" value="Beta-lactam-related"/>
</dbReference>
<reference evidence="2" key="1">
    <citation type="journal article" date="2014" name="Front. Microbiol.">
        <title>High frequency of phylogenetically diverse reductive dehalogenase-homologous genes in deep subseafloor sedimentary metagenomes.</title>
        <authorList>
            <person name="Kawai M."/>
            <person name="Futagami T."/>
            <person name="Toyoda A."/>
            <person name="Takaki Y."/>
            <person name="Nishi S."/>
            <person name="Hori S."/>
            <person name="Arai W."/>
            <person name="Tsubouchi T."/>
            <person name="Morono Y."/>
            <person name="Uchiyama I."/>
            <person name="Ito T."/>
            <person name="Fujiyama A."/>
            <person name="Inagaki F."/>
            <person name="Takami H."/>
        </authorList>
    </citation>
    <scope>NUCLEOTIDE SEQUENCE</scope>
    <source>
        <strain evidence="2">Expedition CK06-06</strain>
    </source>
</reference>
<dbReference type="PANTHER" id="PTHR46825:SF15">
    <property type="entry name" value="BETA-LACTAMASE-RELATED DOMAIN-CONTAINING PROTEIN"/>
    <property type="match status" value="1"/>
</dbReference>
<name>X1L6R3_9ZZZZ</name>
<dbReference type="Gene3D" id="3.40.710.10">
    <property type="entry name" value="DD-peptidase/beta-lactamase superfamily"/>
    <property type="match status" value="1"/>
</dbReference>
<dbReference type="EMBL" id="BARV01012045">
    <property type="protein sequence ID" value="GAI15022.1"/>
    <property type="molecule type" value="Genomic_DNA"/>
</dbReference>
<feature type="domain" description="Beta-lactamase-related" evidence="1">
    <location>
        <begin position="1"/>
        <end position="218"/>
    </location>
</feature>
<organism evidence="2">
    <name type="scientific">marine sediment metagenome</name>
    <dbReference type="NCBI Taxonomy" id="412755"/>
    <lineage>
        <taxon>unclassified sequences</taxon>
        <taxon>metagenomes</taxon>
        <taxon>ecological metagenomes</taxon>
    </lineage>
</organism>
<dbReference type="AlphaFoldDB" id="X1L6R3"/>
<gene>
    <name evidence="2" type="ORF">S06H3_22507</name>
</gene>
<evidence type="ECO:0000313" key="2">
    <source>
        <dbReference type="EMBL" id="GAI15022.1"/>
    </source>
</evidence>
<protein>
    <recommendedName>
        <fullName evidence="1">Beta-lactamase-related domain-containing protein</fullName>
    </recommendedName>
</protein>
<accession>X1L6R3</accession>
<comment type="caution">
    <text evidence="2">The sequence shown here is derived from an EMBL/GenBank/DDBJ whole genome shotgun (WGS) entry which is preliminary data.</text>
</comment>
<dbReference type="PANTHER" id="PTHR46825">
    <property type="entry name" value="D-ALANYL-D-ALANINE-CARBOXYPEPTIDASE/ENDOPEPTIDASE AMPH"/>
    <property type="match status" value="1"/>
</dbReference>
<proteinExistence type="predicted"/>